<dbReference type="Pfam" id="PF08100">
    <property type="entry name" value="Dimerisation"/>
    <property type="match status" value="1"/>
</dbReference>
<evidence type="ECO:0000313" key="6">
    <source>
        <dbReference type="EnsemblPlants" id="ORUFI12G06560.1"/>
    </source>
</evidence>
<dbReference type="GO" id="GO:0008171">
    <property type="term" value="F:O-methyltransferase activity"/>
    <property type="evidence" value="ECO:0007669"/>
    <property type="project" value="InterPro"/>
</dbReference>
<feature type="domain" description="O-methyltransferase dimerisation" evidence="5">
    <location>
        <begin position="23"/>
        <end position="115"/>
    </location>
</feature>
<dbReference type="FunFam" id="1.10.10.10:FF:000357">
    <property type="entry name" value="Caffeic acid 3-O-methyltransferase"/>
    <property type="match status" value="1"/>
</dbReference>
<evidence type="ECO:0000256" key="2">
    <source>
        <dbReference type="ARBA" id="ARBA00022679"/>
    </source>
</evidence>
<dbReference type="PROSITE" id="PS51683">
    <property type="entry name" value="SAM_OMT_II"/>
    <property type="match status" value="1"/>
</dbReference>
<dbReference type="PIRSF" id="PIRSF005739">
    <property type="entry name" value="O-mtase"/>
    <property type="match status" value="1"/>
</dbReference>
<dbReference type="STRING" id="4529.A0A0E0REZ4"/>
<dbReference type="GO" id="GO:0046983">
    <property type="term" value="F:protein dimerization activity"/>
    <property type="evidence" value="ECO:0007669"/>
    <property type="project" value="InterPro"/>
</dbReference>
<dbReference type="InterPro" id="IPR036388">
    <property type="entry name" value="WH-like_DNA-bd_sf"/>
</dbReference>
<evidence type="ECO:0000313" key="7">
    <source>
        <dbReference type="Proteomes" id="UP000008022"/>
    </source>
</evidence>
<accession>A0A0E0REZ4</accession>
<dbReference type="OMA" id="FFETWTH"/>
<dbReference type="AlphaFoldDB" id="A0A0E0REZ4"/>
<dbReference type="InterPro" id="IPR001077">
    <property type="entry name" value="COMT_C"/>
</dbReference>
<evidence type="ECO:0008006" key="8">
    <source>
        <dbReference type="Google" id="ProtNLM"/>
    </source>
</evidence>
<organism evidence="6 7">
    <name type="scientific">Oryza rufipogon</name>
    <name type="common">Brownbeard rice</name>
    <name type="synonym">Asian wild rice</name>
    <dbReference type="NCBI Taxonomy" id="4529"/>
    <lineage>
        <taxon>Eukaryota</taxon>
        <taxon>Viridiplantae</taxon>
        <taxon>Streptophyta</taxon>
        <taxon>Embryophyta</taxon>
        <taxon>Tracheophyta</taxon>
        <taxon>Spermatophyta</taxon>
        <taxon>Magnoliopsida</taxon>
        <taxon>Liliopsida</taxon>
        <taxon>Poales</taxon>
        <taxon>Poaceae</taxon>
        <taxon>BOP clade</taxon>
        <taxon>Oryzoideae</taxon>
        <taxon>Oryzeae</taxon>
        <taxon>Oryzinae</taxon>
        <taxon>Oryza</taxon>
    </lineage>
</organism>
<dbReference type="GO" id="GO:0032259">
    <property type="term" value="P:methylation"/>
    <property type="evidence" value="ECO:0007669"/>
    <property type="project" value="UniProtKB-KW"/>
</dbReference>
<evidence type="ECO:0000256" key="1">
    <source>
        <dbReference type="ARBA" id="ARBA00022603"/>
    </source>
</evidence>
<dbReference type="Pfam" id="PF00891">
    <property type="entry name" value="Methyltransf_2"/>
    <property type="match status" value="1"/>
</dbReference>
<dbReference type="PANTHER" id="PTHR11746">
    <property type="entry name" value="O-METHYLTRANSFERASE"/>
    <property type="match status" value="1"/>
</dbReference>
<proteinExistence type="predicted"/>
<dbReference type="InterPro" id="IPR036390">
    <property type="entry name" value="WH_DNA-bd_sf"/>
</dbReference>
<evidence type="ECO:0000259" key="5">
    <source>
        <dbReference type="Pfam" id="PF08100"/>
    </source>
</evidence>
<dbReference type="Gene3D" id="3.40.50.150">
    <property type="entry name" value="Vaccinia Virus protein VP39"/>
    <property type="match status" value="1"/>
</dbReference>
<keyword evidence="2" id="KW-0808">Transferase</keyword>
<reference evidence="6" key="2">
    <citation type="submission" date="2015-06" db="UniProtKB">
        <authorList>
            <consortium name="EnsemblPlants"/>
        </authorList>
    </citation>
    <scope>IDENTIFICATION</scope>
</reference>
<sequence length="367" mass="40597">MEKIVAASDAEEKEDEHCLYAQELMFAYNRSMVLRAAVQLGLLDALSAAAGNALTADELAEKIQATDKAEVAVSVDRILRYLASFDVVRCSTETSPDGALLRRYMPAPVCRWLTRNNGEGSLAPFTVFVVDEDHLLPWQHIAAAVTSGGPAPFERAHGLLYFEYMGKNQRLGALFDHAMAQHSVILVSKMLERFQGFDGVQQLVDVGGGDGSTLGMITSRYKHIRGINYDLPHVISQAPSLPGVEHIAGNMYESVPNGDAILLQWMLLMFSDEDCIKILKNCHQALPKGGKVIIVDGLLPETPNTSPAARDSFTMDMIMFVLFKVGKQRTEQEFAKLAKEAGFTGTFRSTYIFLNFYALEFNKQLYT</sequence>
<keyword evidence="7" id="KW-1185">Reference proteome</keyword>
<dbReference type="InterPro" id="IPR016461">
    <property type="entry name" value="COMT-like"/>
</dbReference>
<dbReference type="Proteomes" id="UP000008022">
    <property type="component" value="Unassembled WGS sequence"/>
</dbReference>
<dbReference type="SUPFAM" id="SSF53335">
    <property type="entry name" value="S-adenosyl-L-methionine-dependent methyltransferases"/>
    <property type="match status" value="1"/>
</dbReference>
<keyword evidence="3" id="KW-0949">S-adenosyl-L-methionine</keyword>
<dbReference type="HOGENOM" id="CLU_005533_12_1_1"/>
<evidence type="ECO:0000259" key="4">
    <source>
        <dbReference type="Pfam" id="PF00891"/>
    </source>
</evidence>
<feature type="domain" description="O-methyltransferase C-terminal" evidence="4">
    <location>
        <begin position="138"/>
        <end position="343"/>
    </location>
</feature>
<protein>
    <recommendedName>
        <fullName evidence="8">O-methyltransferase domain-containing protein</fullName>
    </recommendedName>
</protein>
<dbReference type="SUPFAM" id="SSF46785">
    <property type="entry name" value="Winged helix' DNA-binding domain"/>
    <property type="match status" value="1"/>
</dbReference>
<dbReference type="Gene3D" id="1.10.10.10">
    <property type="entry name" value="Winged helix-like DNA-binding domain superfamily/Winged helix DNA-binding domain"/>
    <property type="match status" value="1"/>
</dbReference>
<name>A0A0E0REZ4_ORYRU</name>
<dbReference type="EnsemblPlants" id="ORUFI12G06560.1">
    <property type="protein sequence ID" value="ORUFI12G06560.1"/>
    <property type="gene ID" value="ORUFI12G06560"/>
</dbReference>
<dbReference type="InterPro" id="IPR029063">
    <property type="entry name" value="SAM-dependent_MTases_sf"/>
</dbReference>
<evidence type="ECO:0000256" key="3">
    <source>
        <dbReference type="ARBA" id="ARBA00022691"/>
    </source>
</evidence>
<dbReference type="FunFam" id="3.40.50.150:FF:000791">
    <property type="entry name" value="Os12g0199500 protein"/>
    <property type="match status" value="1"/>
</dbReference>
<reference evidence="7" key="1">
    <citation type="submission" date="2013-06" db="EMBL/GenBank/DDBJ databases">
        <authorList>
            <person name="Zhao Q."/>
        </authorList>
    </citation>
    <scope>NUCLEOTIDE SEQUENCE</scope>
    <source>
        <strain evidence="7">cv. W1943</strain>
    </source>
</reference>
<dbReference type="Gramene" id="ORUFI12G06560.1">
    <property type="protein sequence ID" value="ORUFI12G06560.1"/>
    <property type="gene ID" value="ORUFI12G06560"/>
</dbReference>
<dbReference type="eggNOG" id="KOG3178">
    <property type="taxonomic scope" value="Eukaryota"/>
</dbReference>
<keyword evidence="1" id="KW-0489">Methyltransferase</keyword>
<dbReference type="InterPro" id="IPR012967">
    <property type="entry name" value="COMT_dimerisation"/>
</dbReference>